<proteinExistence type="predicted"/>
<gene>
    <name evidence="2" type="ORF">CEV32_4759</name>
</gene>
<reference evidence="2 3" key="1">
    <citation type="submission" date="2017-07" db="EMBL/GenBank/DDBJ databases">
        <title>Phylogenetic study on the rhizospheric bacterium Ochrobactrum sp. A44.</title>
        <authorList>
            <person name="Krzyzanowska D.M."/>
            <person name="Ossowicki A."/>
            <person name="Rajewska M."/>
            <person name="Maciag T."/>
            <person name="Kaczynski Z."/>
            <person name="Czerwicka M."/>
            <person name="Jafra S."/>
        </authorList>
    </citation>
    <scope>NUCLEOTIDE SEQUENCE [LARGE SCALE GENOMIC DNA]</scope>
    <source>
        <strain evidence="2 3">PR17</strain>
    </source>
</reference>
<evidence type="ECO:0000313" key="2">
    <source>
        <dbReference type="EMBL" id="OYR15484.1"/>
    </source>
</evidence>
<name>A0A256FKU9_9HYPH</name>
<dbReference type="EMBL" id="NNRK01000025">
    <property type="protein sequence ID" value="OYR15484.1"/>
    <property type="molecule type" value="Genomic_DNA"/>
</dbReference>
<dbReference type="RefSeq" id="WP_094576218.1">
    <property type="nucleotide sequence ID" value="NZ_JBHSZK010000003.1"/>
</dbReference>
<keyword evidence="3" id="KW-1185">Reference proteome</keyword>
<comment type="caution">
    <text evidence="2">The sequence shown here is derived from an EMBL/GenBank/DDBJ whole genome shotgun (WGS) entry which is preliminary data.</text>
</comment>
<organism evidence="2 3">
    <name type="scientific">Brucella rhizosphaerae</name>
    <dbReference type="NCBI Taxonomy" id="571254"/>
    <lineage>
        <taxon>Bacteria</taxon>
        <taxon>Pseudomonadati</taxon>
        <taxon>Pseudomonadota</taxon>
        <taxon>Alphaproteobacteria</taxon>
        <taxon>Hyphomicrobiales</taxon>
        <taxon>Brucellaceae</taxon>
        <taxon>Brucella/Ochrobactrum group</taxon>
        <taxon>Brucella</taxon>
    </lineage>
</organism>
<evidence type="ECO:0000256" key="1">
    <source>
        <dbReference type="SAM" id="MobiDB-lite"/>
    </source>
</evidence>
<feature type="region of interest" description="Disordered" evidence="1">
    <location>
        <begin position="120"/>
        <end position="143"/>
    </location>
</feature>
<dbReference type="Proteomes" id="UP000216345">
    <property type="component" value="Unassembled WGS sequence"/>
</dbReference>
<accession>A0A256FKU9</accession>
<dbReference type="AlphaFoldDB" id="A0A256FKU9"/>
<evidence type="ECO:0000313" key="3">
    <source>
        <dbReference type="Proteomes" id="UP000216345"/>
    </source>
</evidence>
<sequence>MTAASYFEGRREHPVPIELKDSALPFMSTLAPSPRAQALDESFREGLEAACGVIDAHSEYDRQLCCDGRECGCYGSTVHQSMQHYIRLLSSQPVAEQPWYLTNPGYDPFAAGFEARQAGVDEDDNPFTEDTSKAKDWSEGWESADNEADQAASHAVADGVDSIEVIPSSGCVFADMGVDRPVADGCRYRALEDGEIIKATDEYLEDDAVTWTLLNRDWSVGGKYNRIFKPMRRPSQPRRRWRDENCNSPPHFQASLWNRRREHHALRSR</sequence>
<protein>
    <submittedName>
        <fullName evidence="2">Uncharacterized protein</fullName>
    </submittedName>
</protein>